<proteinExistence type="predicted"/>
<dbReference type="EMBL" id="ANIZ01001329">
    <property type="protein sequence ID" value="ETI48286.1"/>
    <property type="molecule type" value="Genomic_DNA"/>
</dbReference>
<dbReference type="eggNOG" id="ENOG502RGNF">
    <property type="taxonomic scope" value="Eukaryota"/>
</dbReference>
<dbReference type="OrthoDB" id="111001at2759"/>
<sequence>MSEQVTFEKVKSNGSVVKKQVPVFRNGDWKEWLKWLLPLSEYFVFMGYTHSDEDQLDFVEDVQVLLQDDDLLMFNEIVAEEQLTSTNVALLALRRLTAVHCPPGTRALIMDELVQAKKTRTMTVREYARNFRKLLRMIPFVEDNDPVPEDLTRMFKTGMPIDWQLELNRHARTWDLASMEAKFEAIECNEKEGGA</sequence>
<protein>
    <recommendedName>
        <fullName evidence="3">Retrotransposon gag domain-containing protein</fullName>
    </recommendedName>
</protein>
<gene>
    <name evidence="1" type="ORF">F443_07672</name>
</gene>
<comment type="caution">
    <text evidence="1">The sequence shown here is derived from an EMBL/GenBank/DDBJ whole genome shotgun (WGS) entry which is preliminary data.</text>
</comment>
<name>V9FAY6_PHYNI</name>
<reference evidence="1 2" key="1">
    <citation type="submission" date="2013-11" db="EMBL/GenBank/DDBJ databases">
        <title>The Genome Sequence of Phytophthora parasitica P1569.</title>
        <authorList>
            <consortium name="The Broad Institute Genomics Platform"/>
            <person name="Russ C."/>
            <person name="Tyler B."/>
            <person name="Panabieres F."/>
            <person name="Shan W."/>
            <person name="Tripathy S."/>
            <person name="Grunwald N."/>
            <person name="Machado M."/>
            <person name="Johnson C.S."/>
            <person name="Arredondo F."/>
            <person name="Hong C."/>
            <person name="Coffey M."/>
            <person name="Young S.K."/>
            <person name="Zeng Q."/>
            <person name="Gargeya S."/>
            <person name="Fitzgerald M."/>
            <person name="Abouelleil A."/>
            <person name="Alvarado L."/>
            <person name="Chapman S.B."/>
            <person name="Gainer-Dewar J."/>
            <person name="Goldberg J."/>
            <person name="Griggs A."/>
            <person name="Gujja S."/>
            <person name="Hansen M."/>
            <person name="Howarth C."/>
            <person name="Imamovic A."/>
            <person name="Ireland A."/>
            <person name="Larimer J."/>
            <person name="McCowan C."/>
            <person name="Murphy C."/>
            <person name="Pearson M."/>
            <person name="Poon T.W."/>
            <person name="Priest M."/>
            <person name="Roberts A."/>
            <person name="Saif S."/>
            <person name="Shea T."/>
            <person name="Sykes S."/>
            <person name="Wortman J."/>
            <person name="Nusbaum C."/>
            <person name="Birren B."/>
        </authorList>
    </citation>
    <scope>NUCLEOTIDE SEQUENCE [LARGE SCALE GENOMIC DNA]</scope>
    <source>
        <strain evidence="1 2">P1569</strain>
    </source>
</reference>
<keyword evidence="2" id="KW-1185">Reference proteome</keyword>
<evidence type="ECO:0008006" key="3">
    <source>
        <dbReference type="Google" id="ProtNLM"/>
    </source>
</evidence>
<dbReference type="Proteomes" id="UP000018721">
    <property type="component" value="Unassembled WGS sequence"/>
</dbReference>
<dbReference type="AlphaFoldDB" id="V9FAY6"/>
<organism evidence="1 2">
    <name type="scientific">Phytophthora nicotianae P1569</name>
    <dbReference type="NCBI Taxonomy" id="1317065"/>
    <lineage>
        <taxon>Eukaryota</taxon>
        <taxon>Sar</taxon>
        <taxon>Stramenopiles</taxon>
        <taxon>Oomycota</taxon>
        <taxon>Peronosporomycetes</taxon>
        <taxon>Peronosporales</taxon>
        <taxon>Peronosporaceae</taxon>
        <taxon>Phytophthora</taxon>
    </lineage>
</organism>
<evidence type="ECO:0000313" key="1">
    <source>
        <dbReference type="EMBL" id="ETI48286.1"/>
    </source>
</evidence>
<accession>V9FAY6</accession>
<dbReference type="HOGENOM" id="CLU_1398820_0_0_1"/>
<evidence type="ECO:0000313" key="2">
    <source>
        <dbReference type="Proteomes" id="UP000018721"/>
    </source>
</evidence>